<proteinExistence type="predicted"/>
<gene>
    <name evidence="1" type="ORF">JOC83_002810</name>
</gene>
<name>A0ABS2QWU8_9BACI</name>
<dbReference type="Proteomes" id="UP000809829">
    <property type="component" value="Unassembled WGS sequence"/>
</dbReference>
<reference evidence="1 2" key="1">
    <citation type="submission" date="2021-01" db="EMBL/GenBank/DDBJ databases">
        <title>Genomic Encyclopedia of Type Strains, Phase IV (KMG-IV): sequencing the most valuable type-strain genomes for metagenomic binning, comparative biology and taxonomic classification.</title>
        <authorList>
            <person name="Goeker M."/>
        </authorList>
    </citation>
    <scope>NUCLEOTIDE SEQUENCE [LARGE SCALE GENOMIC DNA]</scope>
    <source>
        <strain evidence="1 2">DSM 104297</strain>
    </source>
</reference>
<protein>
    <submittedName>
        <fullName evidence="1">Uncharacterized protein</fullName>
    </submittedName>
</protein>
<evidence type="ECO:0000313" key="2">
    <source>
        <dbReference type="Proteomes" id="UP000809829"/>
    </source>
</evidence>
<keyword evidence="2" id="KW-1185">Reference proteome</keyword>
<dbReference type="RefSeq" id="WP_205187952.1">
    <property type="nucleotide sequence ID" value="NZ_JAFBFC010000004.1"/>
</dbReference>
<comment type="caution">
    <text evidence="1">The sequence shown here is derived from an EMBL/GenBank/DDBJ whole genome shotgun (WGS) entry which is preliminary data.</text>
</comment>
<accession>A0ABS2QWU8</accession>
<organism evidence="1 2">
    <name type="scientific">Priestia iocasae</name>
    <dbReference type="NCBI Taxonomy" id="2291674"/>
    <lineage>
        <taxon>Bacteria</taxon>
        <taxon>Bacillati</taxon>
        <taxon>Bacillota</taxon>
        <taxon>Bacilli</taxon>
        <taxon>Bacillales</taxon>
        <taxon>Bacillaceae</taxon>
        <taxon>Priestia</taxon>
    </lineage>
</organism>
<sequence>MMTIFHRFTWSEFLAFRQQKNMPPLAHEVQTGDQRAYAIVPLASFVVTPDATLTYYWEFEEDGFYEKVSFHHYGPTIQSTTAPSLFQKAVFWSEWLTLKDAIYHGSLDGEEEELKIEHFGWSLMQDITCWLENQEIDVKISQGKHDYHMDLYVSYSRRGPKLCYYVLEGGLYMITIELPNYELIFQSERLSEQEEALQVQQLTELAAHLHQFLKAYTPIIDPEAGVIPLDEEDWEDEEEGK</sequence>
<dbReference type="EMBL" id="JAFBFC010000004">
    <property type="protein sequence ID" value="MBM7703961.1"/>
    <property type="molecule type" value="Genomic_DNA"/>
</dbReference>
<evidence type="ECO:0000313" key="1">
    <source>
        <dbReference type="EMBL" id="MBM7703961.1"/>
    </source>
</evidence>